<gene>
    <name evidence="6" type="ORF">BRAPAZ1V2_A08P05780.2</name>
</gene>
<dbReference type="InterPro" id="IPR012946">
    <property type="entry name" value="X8"/>
</dbReference>
<keyword evidence="2" id="KW-0336">GPI-anchor</keyword>
<dbReference type="EMBL" id="LS974624">
    <property type="protein sequence ID" value="CAG7896912.1"/>
    <property type="molecule type" value="Genomic_DNA"/>
</dbReference>
<keyword evidence="2" id="KW-0472">Membrane</keyword>
<protein>
    <recommendedName>
        <fullName evidence="5">X8 domain-containing protein</fullName>
    </recommendedName>
</protein>
<evidence type="ECO:0000259" key="5">
    <source>
        <dbReference type="SMART" id="SM00768"/>
    </source>
</evidence>
<reference evidence="6 7" key="1">
    <citation type="submission" date="2021-07" db="EMBL/GenBank/DDBJ databases">
        <authorList>
            <consortium name="Genoscope - CEA"/>
            <person name="William W."/>
        </authorList>
    </citation>
    <scope>NUCLEOTIDE SEQUENCE [LARGE SCALE GENOMIC DNA]</scope>
</reference>
<evidence type="ECO:0000256" key="3">
    <source>
        <dbReference type="ARBA" id="ARBA00022729"/>
    </source>
</evidence>
<dbReference type="GO" id="GO:0005886">
    <property type="term" value="C:plasma membrane"/>
    <property type="evidence" value="ECO:0007669"/>
    <property type="project" value="UniProtKB-SubCell"/>
</dbReference>
<dbReference type="Pfam" id="PF07983">
    <property type="entry name" value="X8"/>
    <property type="match status" value="1"/>
</dbReference>
<comment type="subcellular location">
    <subcellularLocation>
        <location evidence="1">Cell membrane</location>
        <topology evidence="1">Lipid-anchor</topology>
        <topology evidence="1">GPI-anchor</topology>
    </subcellularLocation>
</comment>
<accession>A0A8D9HDF9</accession>
<feature type="non-terminal residue" evidence="6">
    <location>
        <position position="1"/>
    </location>
</feature>
<dbReference type="Gramene" id="A08p05780.2_BraZ1">
    <property type="protein sequence ID" value="A08p05780.2_BraZ1.CDS"/>
    <property type="gene ID" value="A08g05780.2_BraZ1"/>
</dbReference>
<dbReference type="InterPro" id="IPR044788">
    <property type="entry name" value="X8_dom_prot"/>
</dbReference>
<evidence type="ECO:0000313" key="6">
    <source>
        <dbReference type="EMBL" id="CAG7896912.1"/>
    </source>
</evidence>
<dbReference type="GO" id="GO:0009506">
    <property type="term" value="C:plasmodesma"/>
    <property type="evidence" value="ECO:0007669"/>
    <property type="project" value="UniProtKB-ARBA"/>
</dbReference>
<evidence type="ECO:0000313" key="7">
    <source>
        <dbReference type="Proteomes" id="UP000694005"/>
    </source>
</evidence>
<dbReference type="GO" id="GO:0098552">
    <property type="term" value="C:side of membrane"/>
    <property type="evidence" value="ECO:0007669"/>
    <property type="project" value="UniProtKB-KW"/>
</dbReference>
<keyword evidence="2" id="KW-0325">Glycoprotein</keyword>
<dbReference type="Gene3D" id="1.20.58.1040">
    <property type="match status" value="1"/>
</dbReference>
<dbReference type="PANTHER" id="PTHR31044:SF96">
    <property type="entry name" value="X8 DOMAIN-CONTAINING PROTEIN"/>
    <property type="match status" value="1"/>
</dbReference>
<name>A0A8D9HDF9_BRACM</name>
<dbReference type="Proteomes" id="UP000694005">
    <property type="component" value="Chromosome A08"/>
</dbReference>
<proteinExistence type="predicted"/>
<keyword evidence="4" id="KW-0449">Lipoprotein</keyword>
<feature type="domain" description="X8" evidence="5">
    <location>
        <begin position="130"/>
        <end position="213"/>
    </location>
</feature>
<organism evidence="6 7">
    <name type="scientific">Brassica campestris</name>
    <name type="common">Field mustard</name>
    <dbReference type="NCBI Taxonomy" id="3711"/>
    <lineage>
        <taxon>Eukaryota</taxon>
        <taxon>Viridiplantae</taxon>
        <taxon>Streptophyta</taxon>
        <taxon>Embryophyta</taxon>
        <taxon>Tracheophyta</taxon>
        <taxon>Spermatophyta</taxon>
        <taxon>Magnoliopsida</taxon>
        <taxon>eudicotyledons</taxon>
        <taxon>Gunneridae</taxon>
        <taxon>Pentapetalae</taxon>
        <taxon>rosids</taxon>
        <taxon>malvids</taxon>
        <taxon>Brassicales</taxon>
        <taxon>Brassicaceae</taxon>
        <taxon>Brassiceae</taxon>
        <taxon>Brassica</taxon>
    </lineage>
</organism>
<evidence type="ECO:0000256" key="4">
    <source>
        <dbReference type="ARBA" id="ARBA00023288"/>
    </source>
</evidence>
<dbReference type="PANTHER" id="PTHR31044">
    <property type="entry name" value="BETA-1,3 GLUCANASE"/>
    <property type="match status" value="1"/>
</dbReference>
<evidence type="ECO:0000256" key="1">
    <source>
        <dbReference type="ARBA" id="ARBA00004609"/>
    </source>
</evidence>
<keyword evidence="3" id="KW-0732">Signal</keyword>
<dbReference type="AlphaFoldDB" id="A0A8D9HDF9"/>
<sequence length="217" mass="23777">LTVGLVTDVAHACCLADEVSHGGPRGRYLHHRLIGDTTFCVSVFDSLAMQLNAKKFGNDVAFFLTLPSEPIFYFDSERTAGDSYVKGMLDGEANQTAVRKLIQKCYMEDSSSRSLEGTFTRVNAEGHHGEWCVAKPATKKEKLQQIIDFACSKVNCAAISNGGACYSPEDLLLHASVAMNNYYQAEGRHFWNCNFAGSGIIAITDPSTGNCKYQLKK</sequence>
<dbReference type="SMART" id="SM00768">
    <property type="entry name" value="X8"/>
    <property type="match status" value="1"/>
</dbReference>
<evidence type="ECO:0000256" key="2">
    <source>
        <dbReference type="ARBA" id="ARBA00022622"/>
    </source>
</evidence>